<evidence type="ECO:0000313" key="2">
    <source>
        <dbReference type="EMBL" id="TMQ62045.1"/>
    </source>
</evidence>
<proteinExistence type="predicted"/>
<feature type="transmembrane region" description="Helical" evidence="1">
    <location>
        <begin position="60"/>
        <end position="80"/>
    </location>
</feature>
<sequence length="123" mass="12841">MQIGGAILVVLGVVGLLPVFTKANTPWFYLDTGENVAHISLGVVAIAASFLLTDPAMQKWLVAVVGFVGLFFGIYGFVVAGAPEPNTFGLANLESPADNLLHLVVGAWALYAAFMGRASMTTA</sequence>
<dbReference type="Pfam" id="PF14325">
    <property type="entry name" value="DUF4383"/>
    <property type="match status" value="1"/>
</dbReference>
<accession>A0A538TEH6</accession>
<gene>
    <name evidence="2" type="ORF">E6K78_12215</name>
</gene>
<dbReference type="AlphaFoldDB" id="A0A538TEH6"/>
<keyword evidence="1" id="KW-1133">Transmembrane helix</keyword>
<protein>
    <submittedName>
        <fullName evidence="2">DUF4383 domain-containing protein</fullName>
    </submittedName>
</protein>
<feature type="transmembrane region" description="Helical" evidence="1">
    <location>
        <begin position="37"/>
        <end position="53"/>
    </location>
</feature>
<dbReference type="EMBL" id="VBOY01000150">
    <property type="protein sequence ID" value="TMQ62045.1"/>
    <property type="molecule type" value="Genomic_DNA"/>
</dbReference>
<name>A0A538TEH6_UNCEI</name>
<organism evidence="2 3">
    <name type="scientific">Eiseniibacteriota bacterium</name>
    <dbReference type="NCBI Taxonomy" id="2212470"/>
    <lineage>
        <taxon>Bacteria</taxon>
        <taxon>Candidatus Eiseniibacteriota</taxon>
    </lineage>
</organism>
<evidence type="ECO:0000313" key="3">
    <source>
        <dbReference type="Proteomes" id="UP000316609"/>
    </source>
</evidence>
<reference evidence="2 3" key="1">
    <citation type="journal article" date="2019" name="Nat. Microbiol.">
        <title>Mediterranean grassland soil C-N compound turnover is dependent on rainfall and depth, and is mediated by genomically divergent microorganisms.</title>
        <authorList>
            <person name="Diamond S."/>
            <person name="Andeer P.F."/>
            <person name="Li Z."/>
            <person name="Crits-Christoph A."/>
            <person name="Burstein D."/>
            <person name="Anantharaman K."/>
            <person name="Lane K.R."/>
            <person name="Thomas B.C."/>
            <person name="Pan C."/>
            <person name="Northen T.R."/>
            <person name="Banfield J.F."/>
        </authorList>
    </citation>
    <scope>NUCLEOTIDE SEQUENCE [LARGE SCALE GENOMIC DNA]</scope>
    <source>
        <strain evidence="2">WS_8</strain>
    </source>
</reference>
<evidence type="ECO:0000256" key="1">
    <source>
        <dbReference type="SAM" id="Phobius"/>
    </source>
</evidence>
<dbReference type="Proteomes" id="UP000316609">
    <property type="component" value="Unassembled WGS sequence"/>
</dbReference>
<comment type="caution">
    <text evidence="2">The sequence shown here is derived from an EMBL/GenBank/DDBJ whole genome shotgun (WGS) entry which is preliminary data.</text>
</comment>
<feature type="transmembrane region" description="Helical" evidence="1">
    <location>
        <begin position="100"/>
        <end position="120"/>
    </location>
</feature>
<keyword evidence="1" id="KW-0472">Membrane</keyword>
<keyword evidence="1" id="KW-0812">Transmembrane</keyword>